<proteinExistence type="inferred from homology"/>
<dbReference type="PROSITE" id="PS50928">
    <property type="entry name" value="ABC_TM1"/>
    <property type="match status" value="1"/>
</dbReference>
<feature type="transmembrane region" description="Helical" evidence="9">
    <location>
        <begin position="124"/>
        <end position="155"/>
    </location>
</feature>
<keyword evidence="6 9" id="KW-0812">Transmembrane</keyword>
<dbReference type="InterPro" id="IPR011864">
    <property type="entry name" value="Phosphate_PstC"/>
</dbReference>
<evidence type="ECO:0000256" key="6">
    <source>
        <dbReference type="ARBA" id="ARBA00022692"/>
    </source>
</evidence>
<dbReference type="CDD" id="cd06261">
    <property type="entry name" value="TM_PBP2"/>
    <property type="match status" value="1"/>
</dbReference>
<evidence type="ECO:0000256" key="3">
    <source>
        <dbReference type="ARBA" id="ARBA00022448"/>
    </source>
</evidence>
<dbReference type="Proteomes" id="UP000514713">
    <property type="component" value="Chromosome"/>
</dbReference>
<protein>
    <recommendedName>
        <fullName evidence="10">Phosphate transport system permease protein</fullName>
    </recommendedName>
</protein>
<dbReference type="GO" id="GO:0005315">
    <property type="term" value="F:phosphate transmembrane transporter activity"/>
    <property type="evidence" value="ECO:0007669"/>
    <property type="project" value="InterPro"/>
</dbReference>
<feature type="transmembrane region" description="Helical" evidence="9">
    <location>
        <begin position="85"/>
        <end position="112"/>
    </location>
</feature>
<dbReference type="AlphaFoldDB" id="A0A7D7QBJ9"/>
<dbReference type="KEGG" id="ned:HUN01_30725"/>
<evidence type="ECO:0000256" key="10">
    <source>
        <dbReference type="RuleBase" id="RU363054"/>
    </source>
</evidence>
<dbReference type="NCBIfam" id="TIGR02138">
    <property type="entry name" value="phosphate_pstC"/>
    <property type="match status" value="1"/>
</dbReference>
<keyword evidence="5 10" id="KW-0592">Phosphate transport</keyword>
<accession>A0A7D7QBJ9</accession>
<evidence type="ECO:0000256" key="2">
    <source>
        <dbReference type="ARBA" id="ARBA00007069"/>
    </source>
</evidence>
<reference evidence="13" key="1">
    <citation type="submission" date="2020-06" db="EMBL/GenBank/DDBJ databases">
        <title>Nostoc edaphicum CCNP1411 genome.</title>
        <authorList>
            <person name="Fidor A."/>
            <person name="Grabski M."/>
            <person name="Gawor J."/>
            <person name="Gromadka R."/>
            <person name="Wegrzyn G."/>
            <person name="Mazur-Marzec H."/>
        </authorList>
    </citation>
    <scope>NUCLEOTIDE SEQUENCE [LARGE SCALE GENOMIC DNA]</scope>
    <source>
        <strain evidence="13">CCNP1411</strain>
    </source>
</reference>
<organism evidence="12 13">
    <name type="scientific">Nostoc edaphicum CCNP1411</name>
    <dbReference type="NCBI Taxonomy" id="1472755"/>
    <lineage>
        <taxon>Bacteria</taxon>
        <taxon>Bacillati</taxon>
        <taxon>Cyanobacteriota</taxon>
        <taxon>Cyanophyceae</taxon>
        <taxon>Nostocales</taxon>
        <taxon>Nostocaceae</taxon>
        <taxon>Nostoc</taxon>
    </lineage>
</organism>
<feature type="transmembrane region" description="Helical" evidence="9">
    <location>
        <begin position="221"/>
        <end position="242"/>
    </location>
</feature>
<evidence type="ECO:0000256" key="7">
    <source>
        <dbReference type="ARBA" id="ARBA00022989"/>
    </source>
</evidence>
<evidence type="ECO:0000256" key="4">
    <source>
        <dbReference type="ARBA" id="ARBA00022475"/>
    </source>
</evidence>
<dbReference type="RefSeq" id="WP_181929332.1">
    <property type="nucleotide sequence ID" value="NZ_CP054698.1"/>
</dbReference>
<name>A0A7D7QBJ9_9NOSO</name>
<sequence>MSIQTGESIRDNQPGIKKRLTTQGVFDQSFFWLTLIMAIAVAGVLAFVIFEIGMSALPAIQTFGLNFLITTTWDPVNNIYGALPQVYGTLVTSAIALLIAIPVGIGVAVFLNEDFIPSYIRTPILFAIELIVAIPSVVLGLWGIFVFIPFIRPFYQFLSDTLGWIPLFSGIPRGYSLLTLGIVLAIMVVPIIISITRDTLRSLPPELRQGAMAMGATRWETIMRVLIPAGLSGIIGSIMIALGRAMGETMVAAMLVGNANRITPSLLNPGATITSLIASQFGEAGRTQVAALLYTGLILMILSLIVNILAQVFIKKFQNVE</sequence>
<evidence type="ECO:0000256" key="1">
    <source>
        <dbReference type="ARBA" id="ARBA00004651"/>
    </source>
</evidence>
<dbReference type="InterPro" id="IPR000515">
    <property type="entry name" value="MetI-like"/>
</dbReference>
<keyword evidence="4 10" id="KW-1003">Cell membrane</keyword>
<dbReference type="InterPro" id="IPR051124">
    <property type="entry name" value="Phosphate_Transport_Permease"/>
</dbReference>
<dbReference type="PANTHER" id="PTHR30425">
    <property type="entry name" value="PHOSPHATE TRANSPORT SYSTEM PERMEASE PROTEIN PST"/>
    <property type="match status" value="1"/>
</dbReference>
<keyword evidence="8 9" id="KW-0472">Membrane</keyword>
<keyword evidence="3 9" id="KW-0813">Transport</keyword>
<feature type="transmembrane region" description="Helical" evidence="9">
    <location>
        <begin position="30"/>
        <end position="49"/>
    </location>
</feature>
<evidence type="ECO:0000256" key="5">
    <source>
        <dbReference type="ARBA" id="ARBA00022592"/>
    </source>
</evidence>
<dbReference type="GO" id="GO:0006817">
    <property type="term" value="P:phosphate ion transport"/>
    <property type="evidence" value="ECO:0007669"/>
    <property type="project" value="UniProtKB-KW"/>
</dbReference>
<comment type="function">
    <text evidence="10">Part of the binding-protein-dependent transport system for phosphate; probably responsible for the translocation of the substrate across the membrane.</text>
</comment>
<dbReference type="GO" id="GO:0005886">
    <property type="term" value="C:plasma membrane"/>
    <property type="evidence" value="ECO:0007669"/>
    <property type="project" value="UniProtKB-SubCell"/>
</dbReference>
<dbReference type="InterPro" id="IPR035906">
    <property type="entry name" value="MetI-like_sf"/>
</dbReference>
<feature type="domain" description="ABC transmembrane type-1" evidence="11">
    <location>
        <begin position="86"/>
        <end position="310"/>
    </location>
</feature>
<comment type="subcellular location">
    <subcellularLocation>
        <location evidence="1 9">Cell membrane</location>
        <topology evidence="1 9">Multi-pass membrane protein</topology>
    </subcellularLocation>
</comment>
<evidence type="ECO:0000259" key="11">
    <source>
        <dbReference type="PROSITE" id="PS50928"/>
    </source>
</evidence>
<dbReference type="SUPFAM" id="SSF161098">
    <property type="entry name" value="MetI-like"/>
    <property type="match status" value="1"/>
</dbReference>
<evidence type="ECO:0000313" key="12">
    <source>
        <dbReference type="EMBL" id="QMS91757.1"/>
    </source>
</evidence>
<evidence type="ECO:0000256" key="8">
    <source>
        <dbReference type="ARBA" id="ARBA00023136"/>
    </source>
</evidence>
<gene>
    <name evidence="12" type="primary">pstC</name>
    <name evidence="12" type="ORF">HUN01_30725</name>
</gene>
<feature type="transmembrane region" description="Helical" evidence="9">
    <location>
        <begin position="291"/>
        <end position="314"/>
    </location>
</feature>
<evidence type="ECO:0000256" key="9">
    <source>
        <dbReference type="RuleBase" id="RU363032"/>
    </source>
</evidence>
<keyword evidence="7 9" id="KW-1133">Transmembrane helix</keyword>
<dbReference type="EMBL" id="CP054698">
    <property type="protein sequence ID" value="QMS91757.1"/>
    <property type="molecule type" value="Genomic_DNA"/>
</dbReference>
<feature type="transmembrane region" description="Helical" evidence="9">
    <location>
        <begin position="175"/>
        <end position="200"/>
    </location>
</feature>
<comment type="similarity">
    <text evidence="2 10">Belongs to the binding-protein-dependent transport system permease family. CysTW subfamily.</text>
</comment>
<dbReference type="Gene3D" id="1.10.3720.10">
    <property type="entry name" value="MetI-like"/>
    <property type="match status" value="1"/>
</dbReference>
<dbReference type="Pfam" id="PF00528">
    <property type="entry name" value="BPD_transp_1"/>
    <property type="match status" value="1"/>
</dbReference>
<dbReference type="PANTHER" id="PTHR30425:SF1">
    <property type="entry name" value="PHOSPHATE TRANSPORT SYSTEM PERMEASE PROTEIN PSTC"/>
    <property type="match status" value="1"/>
</dbReference>
<evidence type="ECO:0000313" key="13">
    <source>
        <dbReference type="Proteomes" id="UP000514713"/>
    </source>
</evidence>
<keyword evidence="13" id="KW-1185">Reference proteome</keyword>